<keyword evidence="2 4" id="KW-0689">Ribosomal protein</keyword>
<dbReference type="EMBL" id="LS483254">
    <property type="protein sequence ID" value="SQD93141.1"/>
    <property type="molecule type" value="Genomic_DNA"/>
</dbReference>
<evidence type="ECO:0000313" key="8">
    <source>
        <dbReference type="Proteomes" id="UP000249818"/>
    </source>
</evidence>
<dbReference type="PANTHER" id="PTHR45987:SF4">
    <property type="entry name" value="LARGE RIBOSOMAL SUBUNIT PROTEIN BL12M"/>
    <property type="match status" value="1"/>
</dbReference>
<evidence type="ECO:0000256" key="3">
    <source>
        <dbReference type="ARBA" id="ARBA00023274"/>
    </source>
</evidence>
<dbReference type="HAMAP" id="MF_00368">
    <property type="entry name" value="Ribosomal_bL12"/>
    <property type="match status" value="1"/>
</dbReference>
<dbReference type="SUPFAM" id="SSF54736">
    <property type="entry name" value="ClpS-like"/>
    <property type="match status" value="1"/>
</dbReference>
<dbReference type="Gene3D" id="3.30.1390.10">
    <property type="match status" value="1"/>
</dbReference>
<evidence type="ECO:0000259" key="5">
    <source>
        <dbReference type="Pfam" id="PF00542"/>
    </source>
</evidence>
<feature type="domain" description="Large ribosomal subunit protein bL12 oligomerization" evidence="6">
    <location>
        <begin position="2"/>
        <end position="52"/>
    </location>
</feature>
<dbReference type="PANTHER" id="PTHR45987">
    <property type="entry name" value="39S RIBOSOMAL PROTEIN L12"/>
    <property type="match status" value="1"/>
</dbReference>
<sequence length="124" mass="12967">MTKEEFLQAIEQMTVKDLAELVSAIEERFGVSAQVAAPVAVATAAPAADAAAQAKSTVDVVLTNAGQQKIQLIKVVKDITGKGLKECKDLVDKLPAVIKAGVSPEEADDIQKKLVAAGAEVELR</sequence>
<dbReference type="RefSeq" id="WP_122031548.1">
    <property type="nucleotide sequence ID" value="NZ_LS483254.1"/>
</dbReference>
<evidence type="ECO:0000256" key="2">
    <source>
        <dbReference type="ARBA" id="ARBA00022980"/>
    </source>
</evidence>
<comment type="similarity">
    <text evidence="1 4">Belongs to the bacterial ribosomal protein bL12 family.</text>
</comment>
<organism evidence="7 8">
    <name type="scientific">Candidatus Bipolaricaulis anaerobius</name>
    <dbReference type="NCBI Taxonomy" id="2026885"/>
    <lineage>
        <taxon>Bacteria</taxon>
        <taxon>Candidatus Bipolaricaulota</taxon>
        <taxon>Candidatus Bipolaricaulia</taxon>
        <taxon>Candidatus Bipolaricaulales</taxon>
        <taxon>Candidatus Bipolaricaulaceae</taxon>
        <taxon>Candidatus Bipolaricaulis</taxon>
    </lineage>
</organism>
<dbReference type="InterPro" id="IPR014719">
    <property type="entry name" value="Ribosomal_bL12_C/ClpS-like"/>
</dbReference>
<dbReference type="NCBIfam" id="TIGR00855">
    <property type="entry name" value="L12"/>
    <property type="match status" value="1"/>
</dbReference>
<comment type="function">
    <text evidence="4">Forms part of the ribosomal stalk which helps the ribosome interact with GTP-bound translation factors. Is thus essential for accurate translation.</text>
</comment>
<dbReference type="InterPro" id="IPR013823">
    <property type="entry name" value="Ribosomal_bL12_C"/>
</dbReference>
<dbReference type="InterPro" id="IPR036235">
    <property type="entry name" value="Ribosomal_bL12_oligo_N_sf"/>
</dbReference>
<dbReference type="InterPro" id="IPR000206">
    <property type="entry name" value="Ribosomal_bL12"/>
</dbReference>
<gene>
    <name evidence="4 7" type="primary">rplL</name>
    <name evidence="7" type="ORF">BARAN1_1117</name>
</gene>
<evidence type="ECO:0000259" key="6">
    <source>
        <dbReference type="Pfam" id="PF16320"/>
    </source>
</evidence>
<dbReference type="KEGG" id="bana:BARAN1_1117"/>
<dbReference type="OrthoDB" id="9811748at2"/>
<dbReference type="SUPFAM" id="SSF48300">
    <property type="entry name" value="Ribosomal protein L7/12, oligomerisation (N-terminal) domain"/>
    <property type="match status" value="1"/>
</dbReference>
<name>A0A2X3KKI6_9BACT</name>
<dbReference type="Proteomes" id="UP000249818">
    <property type="component" value="Chromosome BARAN1"/>
</dbReference>
<protein>
    <recommendedName>
        <fullName evidence="4">Large ribosomal subunit protein bL12</fullName>
    </recommendedName>
</protein>
<dbReference type="AlphaFoldDB" id="A0A2X3KKI6"/>
<keyword evidence="8" id="KW-1185">Reference proteome</keyword>
<reference evidence="8" key="1">
    <citation type="submission" date="2018-05" db="EMBL/GenBank/DDBJ databases">
        <authorList>
            <person name="Hao L."/>
        </authorList>
    </citation>
    <scope>NUCLEOTIDE SEQUENCE [LARGE SCALE GENOMIC DNA]</scope>
</reference>
<dbReference type="GO" id="GO:0006412">
    <property type="term" value="P:translation"/>
    <property type="evidence" value="ECO:0007669"/>
    <property type="project" value="UniProtKB-UniRule"/>
</dbReference>
<comment type="subunit">
    <text evidence="4">Homodimer. Part of the ribosomal stalk of the 50S ribosomal subunit. Forms a multimeric L10(L12)X complex, where L10 forms an elongated spine to which 2 to 4 L12 dimers bind in a sequential fashion. Binds GTP-bound translation factors.</text>
</comment>
<evidence type="ECO:0000256" key="4">
    <source>
        <dbReference type="HAMAP-Rule" id="MF_00368"/>
    </source>
</evidence>
<evidence type="ECO:0000313" key="7">
    <source>
        <dbReference type="EMBL" id="SQD93141.1"/>
    </source>
</evidence>
<dbReference type="InterPro" id="IPR008932">
    <property type="entry name" value="Ribosomal_bL12_oligo"/>
</dbReference>
<dbReference type="Pfam" id="PF16320">
    <property type="entry name" value="Ribosomal_L12_N"/>
    <property type="match status" value="1"/>
</dbReference>
<keyword evidence="3 4" id="KW-0687">Ribonucleoprotein</keyword>
<dbReference type="CDD" id="cd00387">
    <property type="entry name" value="Ribosomal_L7_L12"/>
    <property type="match status" value="1"/>
</dbReference>
<feature type="domain" description="Large ribosomal subunit protein bL12 C-terminal" evidence="5">
    <location>
        <begin position="58"/>
        <end position="123"/>
    </location>
</feature>
<dbReference type="GO" id="GO:0003735">
    <property type="term" value="F:structural constituent of ribosome"/>
    <property type="evidence" value="ECO:0007669"/>
    <property type="project" value="InterPro"/>
</dbReference>
<dbReference type="GO" id="GO:0003729">
    <property type="term" value="F:mRNA binding"/>
    <property type="evidence" value="ECO:0007669"/>
    <property type="project" value="TreeGrafter"/>
</dbReference>
<dbReference type="FunFam" id="3.30.1390.10:FF:000001">
    <property type="entry name" value="50S ribosomal protein L7/L12"/>
    <property type="match status" value="1"/>
</dbReference>
<evidence type="ECO:0000256" key="1">
    <source>
        <dbReference type="ARBA" id="ARBA00007197"/>
    </source>
</evidence>
<dbReference type="Gene3D" id="1.20.5.710">
    <property type="entry name" value="Single helix bin"/>
    <property type="match status" value="1"/>
</dbReference>
<dbReference type="GO" id="GO:0022625">
    <property type="term" value="C:cytosolic large ribosomal subunit"/>
    <property type="evidence" value="ECO:0007669"/>
    <property type="project" value="TreeGrafter"/>
</dbReference>
<accession>A0A2X3KKI6</accession>
<proteinExistence type="inferred from homology"/>
<dbReference type="Pfam" id="PF00542">
    <property type="entry name" value="Ribosomal_L12"/>
    <property type="match status" value="1"/>
</dbReference>